<dbReference type="InParanoid" id="G0N9U3"/>
<organism evidence="3">
    <name type="scientific">Caenorhabditis brenneri</name>
    <name type="common">Nematode worm</name>
    <dbReference type="NCBI Taxonomy" id="135651"/>
    <lineage>
        <taxon>Eukaryota</taxon>
        <taxon>Metazoa</taxon>
        <taxon>Ecdysozoa</taxon>
        <taxon>Nematoda</taxon>
        <taxon>Chromadorea</taxon>
        <taxon>Rhabditida</taxon>
        <taxon>Rhabditina</taxon>
        <taxon>Rhabditomorpha</taxon>
        <taxon>Rhabditoidea</taxon>
        <taxon>Rhabditidae</taxon>
        <taxon>Peloderinae</taxon>
        <taxon>Caenorhabditis</taxon>
    </lineage>
</organism>
<keyword evidence="3" id="KW-1185">Reference proteome</keyword>
<accession>G0N9U3</accession>
<evidence type="ECO:0000313" key="3">
    <source>
        <dbReference type="Proteomes" id="UP000008068"/>
    </source>
</evidence>
<sequence length="261" mass="30502">MTLQNLSSAEAKNSAEWIRKDLKKRLWNPKHQEYSRYSDYEKYRLAVLIGIDIPKRIDTKKLKAEFIRELYGEGEPVSSSENITKMSSDPSKKPLKAPGDNTYYPIFKKAIAEKHDKEKSRENDSMKKEDAAKEEKAEKDPIPCTLKYLLDVSEPIIEAILPHKDRYDLIDRLKRMRCRSSETNKIDEIQLRNLVNNVITATYLSVKECCEAKEVFDFPNNLLVLNLEKWVQRLGYVVPEKEKKFFEEIIKSHSVGVWVVF</sequence>
<reference evidence="3" key="1">
    <citation type="submission" date="2011-07" db="EMBL/GenBank/DDBJ databases">
        <authorList>
            <consortium name="Caenorhabditis brenneri Sequencing and Analysis Consortium"/>
            <person name="Wilson R.K."/>
        </authorList>
    </citation>
    <scope>NUCLEOTIDE SEQUENCE [LARGE SCALE GENOMIC DNA]</scope>
    <source>
        <strain evidence="3">PB2801</strain>
    </source>
</reference>
<dbReference type="EMBL" id="GL379852">
    <property type="protein sequence ID" value="EGT55707.1"/>
    <property type="molecule type" value="Genomic_DNA"/>
</dbReference>
<feature type="region of interest" description="Disordered" evidence="1">
    <location>
        <begin position="115"/>
        <end position="138"/>
    </location>
</feature>
<evidence type="ECO:0000256" key="1">
    <source>
        <dbReference type="SAM" id="MobiDB-lite"/>
    </source>
</evidence>
<feature type="region of interest" description="Disordered" evidence="1">
    <location>
        <begin position="76"/>
        <end position="97"/>
    </location>
</feature>
<dbReference type="AlphaFoldDB" id="G0N9U3"/>
<dbReference type="Proteomes" id="UP000008068">
    <property type="component" value="Unassembled WGS sequence"/>
</dbReference>
<feature type="compositionally biased region" description="Polar residues" evidence="1">
    <location>
        <begin position="77"/>
        <end position="89"/>
    </location>
</feature>
<proteinExistence type="predicted"/>
<dbReference type="HOGENOM" id="CLU_1066438_0_0_1"/>
<gene>
    <name evidence="2" type="ORF">CAEBREN_22355</name>
</gene>
<evidence type="ECO:0000313" key="2">
    <source>
        <dbReference type="EMBL" id="EGT55707.1"/>
    </source>
</evidence>
<protein>
    <submittedName>
        <fullName evidence="2">Uncharacterized protein</fullName>
    </submittedName>
</protein>
<name>G0N9U3_CAEBE</name>